<evidence type="ECO:0000256" key="3">
    <source>
        <dbReference type="SAM" id="MobiDB-lite"/>
    </source>
</evidence>
<feature type="region of interest" description="Disordered" evidence="3">
    <location>
        <begin position="187"/>
        <end position="220"/>
    </location>
</feature>
<dbReference type="Proteomes" id="UP000298433">
    <property type="component" value="Unassembled WGS sequence"/>
</dbReference>
<dbReference type="EMBL" id="SOGN01000062">
    <property type="protein sequence ID" value="TFC77104.1"/>
    <property type="molecule type" value="Genomic_DNA"/>
</dbReference>
<name>A0A4R8XMU7_9MICO</name>
<dbReference type="SUPFAM" id="SSF53474">
    <property type="entry name" value="alpha/beta-Hydrolases"/>
    <property type="match status" value="1"/>
</dbReference>
<gene>
    <name evidence="5" type="ORF">E3T23_13735</name>
</gene>
<proteinExistence type="inferred from homology"/>
<dbReference type="GO" id="GO:0006508">
    <property type="term" value="P:proteolysis"/>
    <property type="evidence" value="ECO:0007669"/>
    <property type="project" value="InterPro"/>
</dbReference>
<protein>
    <submittedName>
        <fullName evidence="5">Alpha/beta fold hydrolase</fullName>
    </submittedName>
</protein>
<evidence type="ECO:0000256" key="2">
    <source>
        <dbReference type="ARBA" id="ARBA00022801"/>
    </source>
</evidence>
<evidence type="ECO:0000313" key="6">
    <source>
        <dbReference type="Proteomes" id="UP000298433"/>
    </source>
</evidence>
<sequence>MDGEPLEGSISELVSVPIGGHDQAIMLRGHDYRAPVLLFLEGGPGGTAVGSMRIAGQGLEKNFVVATWDQRGAGKSAAAFEPVATLTVDQAVHDAIEVSEYLRDRFNQPRIYLVGSSWGTVLGVLAAQQRPDLFAAYVGTGQMVDLQATDKLMYAESVAYAQRVGDGAFGDQLAAIGPRLTPTCSPTPWRSLQIRTGRPTPVDPTTTRRRRTQPACLSRSTRSSNRLVGWAPSSTHLPRCILSFKQSTFGETYPNLRCPCF</sequence>
<dbReference type="Pfam" id="PF00561">
    <property type="entry name" value="Abhydrolase_1"/>
    <property type="match status" value="1"/>
</dbReference>
<feature type="compositionally biased region" description="Low complexity" evidence="3">
    <location>
        <begin position="195"/>
        <end position="205"/>
    </location>
</feature>
<accession>A0A4R8XMU7</accession>
<evidence type="ECO:0000313" key="5">
    <source>
        <dbReference type="EMBL" id="TFC77104.1"/>
    </source>
</evidence>
<dbReference type="InterPro" id="IPR002410">
    <property type="entry name" value="Peptidase_S33"/>
</dbReference>
<comment type="caution">
    <text evidence="5">The sequence shown here is derived from an EMBL/GenBank/DDBJ whole genome shotgun (WGS) entry which is preliminary data.</text>
</comment>
<dbReference type="Gene3D" id="3.40.50.1820">
    <property type="entry name" value="alpha/beta hydrolase"/>
    <property type="match status" value="1"/>
</dbReference>
<evidence type="ECO:0000259" key="4">
    <source>
        <dbReference type="Pfam" id="PF00561"/>
    </source>
</evidence>
<dbReference type="InterPro" id="IPR029058">
    <property type="entry name" value="AB_hydrolase_fold"/>
</dbReference>
<dbReference type="GO" id="GO:0004177">
    <property type="term" value="F:aminopeptidase activity"/>
    <property type="evidence" value="ECO:0007669"/>
    <property type="project" value="UniProtKB-EC"/>
</dbReference>
<comment type="similarity">
    <text evidence="1">Belongs to the peptidase S33 family.</text>
</comment>
<dbReference type="PRINTS" id="PR00793">
    <property type="entry name" value="PROAMNOPTASE"/>
</dbReference>
<keyword evidence="2 5" id="KW-0378">Hydrolase</keyword>
<keyword evidence="6" id="KW-1185">Reference proteome</keyword>
<feature type="domain" description="AB hydrolase-1" evidence="4">
    <location>
        <begin position="35"/>
        <end position="147"/>
    </location>
</feature>
<dbReference type="InterPro" id="IPR000073">
    <property type="entry name" value="AB_hydrolase_1"/>
</dbReference>
<reference evidence="5 6" key="1">
    <citation type="submission" date="2019-03" db="EMBL/GenBank/DDBJ databases">
        <title>Genomics of glacier-inhabiting Cryobacterium strains.</title>
        <authorList>
            <person name="Liu Q."/>
            <person name="Xin Y.-H."/>
        </authorList>
    </citation>
    <scope>NUCLEOTIDE SEQUENCE [LARGE SCALE GENOMIC DNA]</scope>
    <source>
        <strain evidence="5 6">TMT2-48-2</strain>
    </source>
</reference>
<dbReference type="OrthoDB" id="9796770at2"/>
<evidence type="ECO:0000256" key="1">
    <source>
        <dbReference type="ARBA" id="ARBA00010088"/>
    </source>
</evidence>
<dbReference type="AlphaFoldDB" id="A0A4R8XMU7"/>
<organism evidence="5 6">
    <name type="scientific">Cryobacterium cheniae</name>
    <dbReference type="NCBI Taxonomy" id="1259262"/>
    <lineage>
        <taxon>Bacteria</taxon>
        <taxon>Bacillati</taxon>
        <taxon>Actinomycetota</taxon>
        <taxon>Actinomycetes</taxon>
        <taxon>Micrococcales</taxon>
        <taxon>Microbacteriaceae</taxon>
        <taxon>Cryobacterium</taxon>
    </lineage>
</organism>